<dbReference type="RefSeq" id="WP_274687904.1">
    <property type="nucleotide sequence ID" value="NZ_JAPMOU010000005.1"/>
</dbReference>
<evidence type="ECO:0000259" key="8">
    <source>
        <dbReference type="Pfam" id="PF23914"/>
    </source>
</evidence>
<dbReference type="PROSITE" id="PS50005">
    <property type="entry name" value="TPR"/>
    <property type="match status" value="1"/>
</dbReference>
<comment type="caution">
    <text evidence="9">The sequence shown here is derived from an EMBL/GenBank/DDBJ whole genome shotgun (WGS) entry which is preliminary data.</text>
</comment>
<dbReference type="Proteomes" id="UP001528823">
    <property type="component" value="Unassembled WGS sequence"/>
</dbReference>
<evidence type="ECO:0000256" key="4">
    <source>
        <dbReference type="ARBA" id="ARBA00022803"/>
    </source>
</evidence>
<evidence type="ECO:0000259" key="7">
    <source>
        <dbReference type="Pfam" id="PF23892"/>
    </source>
</evidence>
<evidence type="ECO:0000256" key="1">
    <source>
        <dbReference type="ARBA" id="ARBA00004196"/>
    </source>
</evidence>
<dbReference type="NCBIfam" id="TIGR03142">
    <property type="entry name" value="cytochro_ccmI"/>
    <property type="match status" value="1"/>
</dbReference>
<protein>
    <submittedName>
        <fullName evidence="9">C-type cytochrome biogenesis protein CcmI</fullName>
    </submittedName>
</protein>
<evidence type="ECO:0000256" key="3">
    <source>
        <dbReference type="ARBA" id="ARBA00022748"/>
    </source>
</evidence>
<dbReference type="InterPro" id="IPR051263">
    <property type="entry name" value="C-type_cytochrome_biogenesis"/>
</dbReference>
<evidence type="ECO:0000256" key="5">
    <source>
        <dbReference type="PROSITE-ProRule" id="PRU00339"/>
    </source>
</evidence>
<feature type="domain" description="Cytochrome c-type biogenesis protein H TPR" evidence="8">
    <location>
        <begin position="142"/>
        <end position="251"/>
    </location>
</feature>
<dbReference type="PANTHER" id="PTHR47870">
    <property type="entry name" value="CYTOCHROME C-TYPE BIOGENESIS PROTEIN CCMH"/>
    <property type="match status" value="1"/>
</dbReference>
<dbReference type="Gene3D" id="1.25.40.10">
    <property type="entry name" value="Tetratricopeptide repeat domain"/>
    <property type="match status" value="1"/>
</dbReference>
<dbReference type="InterPro" id="IPR056413">
    <property type="entry name" value="TPR_CcmH_CycH"/>
</dbReference>
<dbReference type="InterPro" id="IPR056412">
    <property type="entry name" value="Ig_CycH"/>
</dbReference>
<feature type="transmembrane region" description="Helical" evidence="6">
    <location>
        <begin position="6"/>
        <end position="23"/>
    </location>
</feature>
<reference evidence="9 10" key="1">
    <citation type="submission" date="2022-11" db="EMBL/GenBank/DDBJ databases">
        <title>Spartinivicinus poritis sp. nov., isolated from scleractinian coral Porites lutea.</title>
        <authorList>
            <person name="Zhang G."/>
            <person name="Cai L."/>
            <person name="Wei Q."/>
        </authorList>
    </citation>
    <scope>NUCLEOTIDE SEQUENCE [LARGE SCALE GENOMIC DNA]</scope>
    <source>
        <strain evidence="9 10">A2-2</strain>
    </source>
</reference>
<dbReference type="InterPro" id="IPR011990">
    <property type="entry name" value="TPR-like_helical_dom_sf"/>
</dbReference>
<organism evidence="9 10">
    <name type="scientific">Spartinivicinus poritis</name>
    <dbReference type="NCBI Taxonomy" id="2994640"/>
    <lineage>
        <taxon>Bacteria</taxon>
        <taxon>Pseudomonadati</taxon>
        <taxon>Pseudomonadota</taxon>
        <taxon>Gammaproteobacteria</taxon>
        <taxon>Oceanospirillales</taxon>
        <taxon>Zooshikellaceae</taxon>
        <taxon>Spartinivicinus</taxon>
    </lineage>
</organism>
<dbReference type="PANTHER" id="PTHR47870:SF4">
    <property type="entry name" value="CYTOCHROME C-TYPE BIOGENESIS PROTEIN CYCH"/>
    <property type="match status" value="1"/>
</dbReference>
<name>A0ABT5U5A4_9GAMM</name>
<feature type="domain" description="Cytochrome c-type biogenesis protein H Ig-like" evidence="7">
    <location>
        <begin position="303"/>
        <end position="406"/>
    </location>
</feature>
<gene>
    <name evidence="9" type="primary">ccmI</name>
    <name evidence="9" type="ORF">ORQ98_06130</name>
</gene>
<evidence type="ECO:0000313" key="10">
    <source>
        <dbReference type="Proteomes" id="UP001528823"/>
    </source>
</evidence>
<comment type="subcellular location">
    <subcellularLocation>
        <location evidence="1">Cell envelope</location>
    </subcellularLocation>
</comment>
<dbReference type="InterPro" id="IPR019734">
    <property type="entry name" value="TPR_rpt"/>
</dbReference>
<sequence length="411" mass="44860">MMLFWVIAAVLLIIAVSFILLPIPRLNRRLNEASQQQQAEQVARYQQQLAELDSAHAAGQLDSLDYEEQKNALGKRLLADYQQVKSTRLNTMIWVAGGSLPVVVIGLYLLLGGSQQVAFTQQLKSIDWDNASGAELVNSLETLAADYPNQPQVHYLLARTYIAMNQLGKAEQTFTVLKVQAPNDPSVIAQLAQVKYLKQNNKITQEVTALAQQALTIQPNQPTALGIMGIAAFESGEYQQAIHYWQQVLATRPDHATATALQQGIAKAQQLAGTKSVQPKPQVTADQPASEQVDGEKLADAEISVLVELDETLQQQLPKHARVYVLAKHASMGMPVAVVPLQVSELPALVKLNDSKVMMAGNKLSQYQTVDVIAKISISGDATQSDYIVSKQNIKVNHKGVVRLAISKSSS</sequence>
<dbReference type="SMART" id="SM00028">
    <property type="entry name" value="TPR"/>
    <property type="match status" value="2"/>
</dbReference>
<proteinExistence type="predicted"/>
<keyword evidence="6" id="KW-0812">Transmembrane</keyword>
<accession>A0ABT5U5A4</accession>
<evidence type="ECO:0000256" key="6">
    <source>
        <dbReference type="SAM" id="Phobius"/>
    </source>
</evidence>
<evidence type="ECO:0000256" key="2">
    <source>
        <dbReference type="ARBA" id="ARBA00022737"/>
    </source>
</evidence>
<feature type="repeat" description="TPR" evidence="5">
    <location>
        <begin position="222"/>
        <end position="255"/>
    </location>
</feature>
<dbReference type="SUPFAM" id="SSF48452">
    <property type="entry name" value="TPR-like"/>
    <property type="match status" value="1"/>
</dbReference>
<keyword evidence="10" id="KW-1185">Reference proteome</keyword>
<dbReference type="Pfam" id="PF23914">
    <property type="entry name" value="TPR_CcmH_CycH"/>
    <property type="match status" value="1"/>
</dbReference>
<keyword evidence="6" id="KW-1133">Transmembrane helix</keyword>
<keyword evidence="3" id="KW-0201">Cytochrome c-type biogenesis</keyword>
<dbReference type="Pfam" id="PF23892">
    <property type="entry name" value="Ig_CycH"/>
    <property type="match status" value="1"/>
</dbReference>
<keyword evidence="4 5" id="KW-0802">TPR repeat</keyword>
<dbReference type="InterPro" id="IPR017560">
    <property type="entry name" value="Cyt_c_biogenesis_CcmI"/>
</dbReference>
<keyword evidence="6" id="KW-0472">Membrane</keyword>
<dbReference type="EMBL" id="JAPMOU010000005">
    <property type="protein sequence ID" value="MDE1461542.1"/>
    <property type="molecule type" value="Genomic_DNA"/>
</dbReference>
<feature type="transmembrane region" description="Helical" evidence="6">
    <location>
        <begin position="92"/>
        <end position="111"/>
    </location>
</feature>
<evidence type="ECO:0000313" key="9">
    <source>
        <dbReference type="EMBL" id="MDE1461542.1"/>
    </source>
</evidence>
<keyword evidence="2" id="KW-0677">Repeat</keyword>